<dbReference type="Proteomes" id="UP001054252">
    <property type="component" value="Unassembled WGS sequence"/>
</dbReference>
<evidence type="ECO:0000313" key="1">
    <source>
        <dbReference type="EMBL" id="GKV47260.1"/>
    </source>
</evidence>
<organism evidence="1 2">
    <name type="scientific">Rubroshorea leprosula</name>
    <dbReference type="NCBI Taxonomy" id="152421"/>
    <lineage>
        <taxon>Eukaryota</taxon>
        <taxon>Viridiplantae</taxon>
        <taxon>Streptophyta</taxon>
        <taxon>Embryophyta</taxon>
        <taxon>Tracheophyta</taxon>
        <taxon>Spermatophyta</taxon>
        <taxon>Magnoliopsida</taxon>
        <taxon>eudicotyledons</taxon>
        <taxon>Gunneridae</taxon>
        <taxon>Pentapetalae</taxon>
        <taxon>rosids</taxon>
        <taxon>malvids</taxon>
        <taxon>Malvales</taxon>
        <taxon>Dipterocarpaceae</taxon>
        <taxon>Rubroshorea</taxon>
    </lineage>
</organism>
<evidence type="ECO:0000313" key="2">
    <source>
        <dbReference type="Proteomes" id="UP001054252"/>
    </source>
</evidence>
<dbReference type="EMBL" id="BPVZ01000224">
    <property type="protein sequence ID" value="GKV47260.1"/>
    <property type="molecule type" value="Genomic_DNA"/>
</dbReference>
<comment type="caution">
    <text evidence="1">The sequence shown here is derived from an EMBL/GenBank/DDBJ whole genome shotgun (WGS) entry which is preliminary data.</text>
</comment>
<sequence length="64" mass="7230">MAVDLWPFSVGSHGECFKSVPSDWQFNWFDGILASSVLAACKLDFYIVSKLEDFVLVFHNSAEQ</sequence>
<reference evidence="1 2" key="1">
    <citation type="journal article" date="2021" name="Commun. Biol.">
        <title>The genome of Shorea leprosula (Dipterocarpaceae) highlights the ecological relevance of drought in aseasonal tropical rainforests.</title>
        <authorList>
            <person name="Ng K.K.S."/>
            <person name="Kobayashi M.J."/>
            <person name="Fawcett J.A."/>
            <person name="Hatakeyama M."/>
            <person name="Paape T."/>
            <person name="Ng C.H."/>
            <person name="Ang C.C."/>
            <person name="Tnah L.H."/>
            <person name="Lee C.T."/>
            <person name="Nishiyama T."/>
            <person name="Sese J."/>
            <person name="O'Brien M.J."/>
            <person name="Copetti D."/>
            <person name="Mohd Noor M.I."/>
            <person name="Ong R.C."/>
            <person name="Putra M."/>
            <person name="Sireger I.Z."/>
            <person name="Indrioko S."/>
            <person name="Kosugi Y."/>
            <person name="Izuno A."/>
            <person name="Isagi Y."/>
            <person name="Lee S.L."/>
            <person name="Shimizu K.K."/>
        </authorList>
    </citation>
    <scope>NUCLEOTIDE SEQUENCE [LARGE SCALE GENOMIC DNA]</scope>
    <source>
        <strain evidence="1">214</strain>
    </source>
</reference>
<proteinExistence type="predicted"/>
<name>A0AAV5MBK0_9ROSI</name>
<protein>
    <submittedName>
        <fullName evidence="1">Uncharacterized protein</fullName>
    </submittedName>
</protein>
<accession>A0AAV5MBK0</accession>
<gene>
    <name evidence="1" type="ORF">SLEP1_g54174</name>
</gene>
<dbReference type="AlphaFoldDB" id="A0AAV5MBK0"/>
<keyword evidence="2" id="KW-1185">Reference proteome</keyword>